<dbReference type="GO" id="GO:0008168">
    <property type="term" value="F:methyltransferase activity"/>
    <property type="evidence" value="ECO:0007669"/>
    <property type="project" value="UniProtKB-KW"/>
</dbReference>
<evidence type="ECO:0000259" key="3">
    <source>
        <dbReference type="Pfam" id="PF13649"/>
    </source>
</evidence>
<organism evidence="4 5">
    <name type="scientific">Streptomyces umbrinus</name>
    <dbReference type="NCBI Taxonomy" id="67370"/>
    <lineage>
        <taxon>Bacteria</taxon>
        <taxon>Bacillati</taxon>
        <taxon>Actinomycetota</taxon>
        <taxon>Actinomycetes</taxon>
        <taxon>Kitasatosporales</taxon>
        <taxon>Streptomycetaceae</taxon>
        <taxon>Streptomyces</taxon>
        <taxon>Streptomyces phaeochromogenes group</taxon>
    </lineage>
</organism>
<evidence type="ECO:0000256" key="1">
    <source>
        <dbReference type="ARBA" id="ARBA00022603"/>
    </source>
</evidence>
<keyword evidence="5" id="KW-1185">Reference proteome</keyword>
<keyword evidence="2" id="KW-0808">Transferase</keyword>
<dbReference type="Proteomes" id="UP001230328">
    <property type="component" value="Unassembled WGS sequence"/>
</dbReference>
<proteinExistence type="predicted"/>
<reference evidence="4 5" key="1">
    <citation type="submission" date="2023-07" db="EMBL/GenBank/DDBJ databases">
        <title>Comparative genomics of wheat-associated soil bacteria to identify genetic determinants of phenazine resistance.</title>
        <authorList>
            <person name="Mouncey N."/>
        </authorList>
    </citation>
    <scope>NUCLEOTIDE SEQUENCE [LARGE SCALE GENOMIC DNA]</scope>
    <source>
        <strain evidence="4 5">V2I4</strain>
    </source>
</reference>
<dbReference type="CDD" id="cd02440">
    <property type="entry name" value="AdoMet_MTases"/>
    <property type="match status" value="1"/>
</dbReference>
<dbReference type="GO" id="GO:0032259">
    <property type="term" value="P:methylation"/>
    <property type="evidence" value="ECO:0007669"/>
    <property type="project" value="UniProtKB-KW"/>
</dbReference>
<dbReference type="EMBL" id="JAUSZI010000002">
    <property type="protein sequence ID" value="MDQ1029179.1"/>
    <property type="molecule type" value="Genomic_DNA"/>
</dbReference>
<dbReference type="SUPFAM" id="SSF53335">
    <property type="entry name" value="S-adenosyl-L-methionine-dependent methyltransferases"/>
    <property type="match status" value="1"/>
</dbReference>
<dbReference type="PANTHER" id="PTHR43861">
    <property type="entry name" value="TRANS-ACONITATE 2-METHYLTRANSFERASE-RELATED"/>
    <property type="match status" value="1"/>
</dbReference>
<gene>
    <name evidence="4" type="ORF">QF035_006761</name>
</gene>
<dbReference type="InterPro" id="IPR041698">
    <property type="entry name" value="Methyltransf_25"/>
</dbReference>
<dbReference type="RefSeq" id="WP_307524249.1">
    <property type="nucleotide sequence ID" value="NZ_JAUSZI010000002.1"/>
</dbReference>
<dbReference type="Gene3D" id="3.40.50.150">
    <property type="entry name" value="Vaccinia Virus protein VP39"/>
    <property type="match status" value="1"/>
</dbReference>
<dbReference type="InterPro" id="IPR029063">
    <property type="entry name" value="SAM-dependent_MTases_sf"/>
</dbReference>
<sequence>MMRSGWSGYEAKFVDEGRVEHYTRQYDEGSYDDHVWRLERPVLLDVLRSERVSRGRLRVLDFACGTGRILRGLEGVADELTGVDISAEMAKRAAEASPGALIRTGCALTENLLAGPYDAVTVFRFLLNAPEEVRVPVLRKIRQHMEPGALLILNNHGHCPSLRSIAVRVPKSRPERPNELRHRDIIELLDASGFRVESRRGFSAFPPVLHRNLPAAALRRADAVACRPPLQRITGGLMVEQLYMARAVR</sequence>
<keyword evidence="1 4" id="KW-0489">Methyltransferase</keyword>
<evidence type="ECO:0000256" key="2">
    <source>
        <dbReference type="ARBA" id="ARBA00022679"/>
    </source>
</evidence>
<name>A0ABU0T037_9ACTN</name>
<accession>A0ABU0T037</accession>
<comment type="caution">
    <text evidence="4">The sequence shown here is derived from an EMBL/GenBank/DDBJ whole genome shotgun (WGS) entry which is preliminary data.</text>
</comment>
<dbReference type="PANTHER" id="PTHR43861:SF1">
    <property type="entry name" value="TRANS-ACONITATE 2-METHYLTRANSFERASE"/>
    <property type="match status" value="1"/>
</dbReference>
<protein>
    <submittedName>
        <fullName evidence="4">SAM-dependent methyltransferase</fullName>
    </submittedName>
</protein>
<dbReference type="Pfam" id="PF13649">
    <property type="entry name" value="Methyltransf_25"/>
    <property type="match status" value="1"/>
</dbReference>
<evidence type="ECO:0000313" key="4">
    <source>
        <dbReference type="EMBL" id="MDQ1029179.1"/>
    </source>
</evidence>
<feature type="domain" description="Methyltransferase" evidence="3">
    <location>
        <begin position="59"/>
        <end position="148"/>
    </location>
</feature>
<evidence type="ECO:0000313" key="5">
    <source>
        <dbReference type="Proteomes" id="UP001230328"/>
    </source>
</evidence>